<reference evidence="7" key="1">
    <citation type="journal article" date="2013" name="Genome Biol.">
        <title>Reference genomes and transcriptomes of Nicotiana sylvestris and Nicotiana tomentosiformis.</title>
        <authorList>
            <person name="Sierro N."/>
            <person name="Battey J.N."/>
            <person name="Ouadi S."/>
            <person name="Bovet L."/>
            <person name="Goepfert S."/>
            <person name="Bakaher N."/>
            <person name="Peitsch M.C."/>
            <person name="Ivanov N.V."/>
        </authorList>
    </citation>
    <scope>NUCLEOTIDE SEQUENCE [LARGE SCALE GENOMIC DNA]</scope>
</reference>
<sequence length="120" mass="12848">MARFLALALVVIALSNDALGAPPSCQTVTTQLAPCLSYIQNRVKGGGNPSVPCCTGINNIYELAKTKEDRVAICNCLKNAFIHAGNVNPTLVAELPKKCGISFNMPPIDKNYDCNTISMY</sequence>
<dbReference type="Gene3D" id="1.10.110.10">
    <property type="entry name" value="Plant lipid-transfer and hydrophobic proteins"/>
    <property type="match status" value="1"/>
</dbReference>
<dbReference type="STRING" id="4096.A0A1U7VF37"/>
<gene>
    <name evidence="8" type="primary">LOC104212807</name>
</gene>
<keyword evidence="2 4" id="KW-0813">Transport</keyword>
<organism evidence="7 8">
    <name type="scientific">Nicotiana sylvestris</name>
    <name type="common">Wood tobacco</name>
    <name type="synonym">South American tobacco</name>
    <dbReference type="NCBI Taxonomy" id="4096"/>
    <lineage>
        <taxon>Eukaryota</taxon>
        <taxon>Viridiplantae</taxon>
        <taxon>Streptophyta</taxon>
        <taxon>Embryophyta</taxon>
        <taxon>Tracheophyta</taxon>
        <taxon>Spermatophyta</taxon>
        <taxon>Magnoliopsida</taxon>
        <taxon>eudicotyledons</taxon>
        <taxon>Gunneridae</taxon>
        <taxon>Pentapetalae</taxon>
        <taxon>asterids</taxon>
        <taxon>lamiids</taxon>
        <taxon>Solanales</taxon>
        <taxon>Solanaceae</taxon>
        <taxon>Nicotianoideae</taxon>
        <taxon>Nicotianeae</taxon>
        <taxon>Nicotiana</taxon>
    </lineage>
</organism>
<name>A0A1U7VF37_NICSY</name>
<keyword evidence="3 4" id="KW-0446">Lipid-binding</keyword>
<dbReference type="PANTHER" id="PTHR33076">
    <property type="entry name" value="NON-SPECIFIC LIPID-TRANSFER PROTEIN 2-RELATED"/>
    <property type="match status" value="1"/>
</dbReference>
<dbReference type="SUPFAM" id="SSF47699">
    <property type="entry name" value="Bifunctional inhibitor/lipid-transfer protein/seed storage 2S albumin"/>
    <property type="match status" value="1"/>
</dbReference>
<evidence type="ECO:0000259" key="6">
    <source>
        <dbReference type="SMART" id="SM00499"/>
    </source>
</evidence>
<protein>
    <recommendedName>
        <fullName evidence="4">Non-specific lipid-transfer protein</fullName>
    </recommendedName>
</protein>
<evidence type="ECO:0000256" key="1">
    <source>
        <dbReference type="ARBA" id="ARBA00009748"/>
    </source>
</evidence>
<dbReference type="Pfam" id="PF00234">
    <property type="entry name" value="Tryp_alpha_amyl"/>
    <property type="match status" value="1"/>
</dbReference>
<dbReference type="Proteomes" id="UP000189701">
    <property type="component" value="Unplaced"/>
</dbReference>
<dbReference type="OrthoDB" id="1862539at2759"/>
<keyword evidence="5" id="KW-0732">Signal</keyword>
<evidence type="ECO:0000313" key="8">
    <source>
        <dbReference type="RefSeq" id="XP_009760460.1"/>
    </source>
</evidence>
<dbReference type="GO" id="GO:0006869">
    <property type="term" value="P:lipid transport"/>
    <property type="evidence" value="ECO:0007669"/>
    <property type="project" value="InterPro"/>
</dbReference>
<dbReference type="InterPro" id="IPR036312">
    <property type="entry name" value="Bifun_inhib/LTP/seed_sf"/>
</dbReference>
<keyword evidence="7" id="KW-1185">Reference proteome</keyword>
<comment type="similarity">
    <text evidence="1 4">Belongs to the plant LTP family.</text>
</comment>
<dbReference type="InterPro" id="IPR000528">
    <property type="entry name" value="Plant_nsLTP"/>
</dbReference>
<feature type="chain" id="PRO_5010535179" description="Non-specific lipid-transfer protein" evidence="5">
    <location>
        <begin position="21"/>
        <end position="120"/>
    </location>
</feature>
<evidence type="ECO:0000256" key="4">
    <source>
        <dbReference type="RuleBase" id="RU000628"/>
    </source>
</evidence>
<evidence type="ECO:0000256" key="3">
    <source>
        <dbReference type="ARBA" id="ARBA00023121"/>
    </source>
</evidence>
<accession>A0A1U7VF37</accession>
<evidence type="ECO:0000313" key="7">
    <source>
        <dbReference type="Proteomes" id="UP000189701"/>
    </source>
</evidence>
<dbReference type="eggNOG" id="ENOG502S7TU">
    <property type="taxonomic scope" value="Eukaryota"/>
</dbReference>
<dbReference type="GO" id="GO:0008289">
    <property type="term" value="F:lipid binding"/>
    <property type="evidence" value="ECO:0007669"/>
    <property type="project" value="UniProtKB-KW"/>
</dbReference>
<evidence type="ECO:0000256" key="5">
    <source>
        <dbReference type="SAM" id="SignalP"/>
    </source>
</evidence>
<dbReference type="InterPro" id="IPR016140">
    <property type="entry name" value="Bifunc_inhib/LTP/seed_store"/>
</dbReference>
<dbReference type="SMART" id="SM00499">
    <property type="entry name" value="AAI"/>
    <property type="match status" value="1"/>
</dbReference>
<feature type="signal peptide" evidence="5">
    <location>
        <begin position="1"/>
        <end position="20"/>
    </location>
</feature>
<feature type="domain" description="Bifunctional inhibitor/plant lipid transfer protein/seed storage helical" evidence="6">
    <location>
        <begin position="25"/>
        <end position="114"/>
    </location>
</feature>
<evidence type="ECO:0000256" key="2">
    <source>
        <dbReference type="ARBA" id="ARBA00022448"/>
    </source>
</evidence>
<dbReference type="CDD" id="cd01960">
    <property type="entry name" value="nsLTP1"/>
    <property type="match status" value="1"/>
</dbReference>
<dbReference type="PRINTS" id="PR00382">
    <property type="entry name" value="LIPIDTRNSFER"/>
</dbReference>
<proteinExistence type="inferred from homology"/>
<reference evidence="8" key="2">
    <citation type="submission" date="2025-08" db="UniProtKB">
        <authorList>
            <consortium name="RefSeq"/>
        </authorList>
    </citation>
    <scope>IDENTIFICATION</scope>
    <source>
        <tissue evidence="8">Leaf</tissue>
    </source>
</reference>
<comment type="function">
    <text evidence="4">Plant non-specific lipid-transfer proteins transfer phospholipids as well as galactolipids across membranes. May play a role in wax or cutin deposition in the cell walls of expanding epidermal cells and certain secretory tissues.</text>
</comment>
<dbReference type="AlphaFoldDB" id="A0A1U7VF37"/>
<dbReference type="RefSeq" id="XP_009760460.1">
    <property type="nucleotide sequence ID" value="XM_009762158.1"/>
</dbReference>
<dbReference type="SMR" id="A0A1U7VF37"/>